<reference evidence="1 2" key="1">
    <citation type="submission" date="2023-06" db="EMBL/GenBank/DDBJ databases">
        <title>Genome sequence of Methanimicrococcus sp. At1.</title>
        <authorList>
            <person name="Protasov E."/>
            <person name="Platt K."/>
            <person name="Poehlein A."/>
            <person name="Daniel R."/>
            <person name="Brune A."/>
        </authorList>
    </citation>
    <scope>NUCLEOTIDE SEQUENCE [LARGE SCALE GENOMIC DNA]</scope>
    <source>
        <strain evidence="1 2">At1</strain>
    </source>
</reference>
<dbReference type="Proteomes" id="UP001272052">
    <property type="component" value="Unassembled WGS sequence"/>
</dbReference>
<accession>A0ABU3VP83</accession>
<gene>
    <name evidence="1" type="ORF">MmiAt1_06720</name>
</gene>
<organism evidence="1 2">
    <name type="scientific">Methanimicrococcus hacksteinii</name>
    <dbReference type="NCBI Taxonomy" id="3028293"/>
    <lineage>
        <taxon>Archaea</taxon>
        <taxon>Methanobacteriati</taxon>
        <taxon>Methanobacteriota</taxon>
        <taxon>Stenosarchaea group</taxon>
        <taxon>Methanomicrobia</taxon>
        <taxon>Methanosarcinales</taxon>
        <taxon>Methanosarcinaceae</taxon>
        <taxon>Methanimicrococcus</taxon>
    </lineage>
</organism>
<proteinExistence type="predicted"/>
<name>A0ABU3VP83_9EURY</name>
<sequence>MHHLIFITSARYASVGTDYLRVSVCTDYLRVSVWRCCLTIFRKYSCRLAGLLTNLFAAAVRFCPPPVLPAAPRAQAAEFLKSSEITLLFLFKFLKSHCYFCLNFRENPV</sequence>
<comment type="caution">
    <text evidence="1">The sequence shown here is derived from an EMBL/GenBank/DDBJ whole genome shotgun (WGS) entry which is preliminary data.</text>
</comment>
<protein>
    <submittedName>
        <fullName evidence="1">Uncharacterized protein</fullName>
    </submittedName>
</protein>
<evidence type="ECO:0000313" key="1">
    <source>
        <dbReference type="EMBL" id="MDV0445115.1"/>
    </source>
</evidence>
<keyword evidence="2" id="KW-1185">Reference proteome</keyword>
<evidence type="ECO:0000313" key="2">
    <source>
        <dbReference type="Proteomes" id="UP001272052"/>
    </source>
</evidence>
<dbReference type="EMBL" id="JAWDKC010000012">
    <property type="protein sequence ID" value="MDV0445115.1"/>
    <property type="molecule type" value="Genomic_DNA"/>
</dbReference>
<dbReference type="RefSeq" id="WP_318785538.1">
    <property type="nucleotide sequence ID" value="NZ_JAWDKC010000012.1"/>
</dbReference>